<accession>A0AAD8K339</accession>
<comment type="caution">
    <text evidence="1">The sequence shown here is derived from an EMBL/GenBank/DDBJ whole genome shotgun (WGS) entry which is preliminary data.</text>
</comment>
<sequence>MESTEFEYKHQAEQVCCGNHRPEVSHEVFLFFVIYITGTSSDDPNICDREDDYRRRRLNQVISPEISAIGNLDKTPKHEIGSEIYDDYVGIDTHLKVKLLERSSFFSNKFQSVAKTLMEREQNMKEIVLKLKTKAEEKKKSSSLSLREFEV</sequence>
<keyword evidence="2" id="KW-1185">Reference proteome</keyword>
<dbReference type="Proteomes" id="UP001229421">
    <property type="component" value="Unassembled WGS sequence"/>
</dbReference>
<dbReference type="AlphaFoldDB" id="A0AAD8K339"/>
<dbReference type="EMBL" id="JAUHHV010000008">
    <property type="protein sequence ID" value="KAK1414913.1"/>
    <property type="molecule type" value="Genomic_DNA"/>
</dbReference>
<evidence type="ECO:0000313" key="1">
    <source>
        <dbReference type="EMBL" id="KAK1414913.1"/>
    </source>
</evidence>
<name>A0AAD8K339_TARER</name>
<proteinExistence type="predicted"/>
<protein>
    <submittedName>
        <fullName evidence="1">Uncharacterized protein</fullName>
    </submittedName>
</protein>
<reference evidence="1" key="1">
    <citation type="journal article" date="2023" name="bioRxiv">
        <title>Improved chromosome-level genome assembly for marigold (Tagetes erecta).</title>
        <authorList>
            <person name="Jiang F."/>
            <person name="Yuan L."/>
            <person name="Wang S."/>
            <person name="Wang H."/>
            <person name="Xu D."/>
            <person name="Wang A."/>
            <person name="Fan W."/>
        </authorList>
    </citation>
    <scope>NUCLEOTIDE SEQUENCE</scope>
    <source>
        <strain evidence="1">WSJ</strain>
        <tissue evidence="1">Leaf</tissue>
    </source>
</reference>
<gene>
    <name evidence="1" type="ORF">QVD17_30676</name>
</gene>
<evidence type="ECO:0000313" key="2">
    <source>
        <dbReference type="Proteomes" id="UP001229421"/>
    </source>
</evidence>
<organism evidence="1 2">
    <name type="scientific">Tagetes erecta</name>
    <name type="common">African marigold</name>
    <dbReference type="NCBI Taxonomy" id="13708"/>
    <lineage>
        <taxon>Eukaryota</taxon>
        <taxon>Viridiplantae</taxon>
        <taxon>Streptophyta</taxon>
        <taxon>Embryophyta</taxon>
        <taxon>Tracheophyta</taxon>
        <taxon>Spermatophyta</taxon>
        <taxon>Magnoliopsida</taxon>
        <taxon>eudicotyledons</taxon>
        <taxon>Gunneridae</taxon>
        <taxon>Pentapetalae</taxon>
        <taxon>asterids</taxon>
        <taxon>campanulids</taxon>
        <taxon>Asterales</taxon>
        <taxon>Asteraceae</taxon>
        <taxon>Asteroideae</taxon>
        <taxon>Heliantheae alliance</taxon>
        <taxon>Tageteae</taxon>
        <taxon>Tagetes</taxon>
    </lineage>
</organism>